<feature type="region of interest" description="Disordered" evidence="1">
    <location>
        <begin position="366"/>
        <end position="386"/>
    </location>
</feature>
<evidence type="ECO:0000313" key="4">
    <source>
        <dbReference type="Proteomes" id="UP000237481"/>
    </source>
</evidence>
<feature type="compositionally biased region" description="Low complexity" evidence="1">
    <location>
        <begin position="506"/>
        <end position="520"/>
    </location>
</feature>
<name>A0A2S4KQD8_9HYPO</name>
<feature type="compositionally biased region" description="Basic and acidic residues" evidence="1">
    <location>
        <begin position="486"/>
        <end position="495"/>
    </location>
</feature>
<organism evidence="3 4">
    <name type="scientific">Tolypocladium paradoxum</name>
    <dbReference type="NCBI Taxonomy" id="94208"/>
    <lineage>
        <taxon>Eukaryota</taxon>
        <taxon>Fungi</taxon>
        <taxon>Dikarya</taxon>
        <taxon>Ascomycota</taxon>
        <taxon>Pezizomycotina</taxon>
        <taxon>Sordariomycetes</taxon>
        <taxon>Hypocreomycetidae</taxon>
        <taxon>Hypocreales</taxon>
        <taxon>Ophiocordycipitaceae</taxon>
        <taxon>Tolypocladium</taxon>
    </lineage>
</organism>
<keyword evidence="4" id="KW-1185">Reference proteome</keyword>
<accession>A0A2S4KQD8</accession>
<sequence length="747" mass="82487">MAAVQHARTRPARVAANSSRPLQPHPAGSRGGGSAPIGVFLTNLRLLDLDLLPDWPGIAPETFATSGSGVQGQKRRVHCVEWALVRLFSLWDPEETANVGALHVLLGYMRESLANEVDSQKLRPFFPPLDQMQSLNLRAALLRALEHAKKNGVLGRDSAIRKTMLDECKGERLEEVLAYFSTAVLKKVVANDGGRCPALAAELALENRGYRGDNAELGALALAHRVSLRRILERKDVVRSRCRDFADLLSVKERSIARRSEAIRAREEDGGAETLSENAREEVRRTVRNNWSGNERWMETLLLGDFGGMGSGLLAVPFDTVWRRVQQGRLAELEEDGGGLLEQLERRVRVQKERLARWDAFRGEMLEHQVEPPPPKSKAQGEGKPTKGIDLGFGGHQDLHCGGLATQTTGLGRKEPPLMGEYGALVDGLRDELAQIRNRASKSTGFLARHRRRSLHDDEDAVSEIGELEDEPEPEEVVPSRPPAETFKERVDIARRLPVRPQLSQSDVSQHSSTNDSSSSITAREASTAEHLLDHDMEALDPPSRMGLWDASPPASPSPQRSPARRAASPAKPPFPDVQRAPSPTQLLADQILASMVDASPSPTKRPQPRHTLSLAQRTRLSMARASNSPFLDSGEPEPEPELPSIAEPTPPAAEEAEHNDLASRTRRSMAGFERAQQNAQLERRRSLRRSKAMPPQQRREGSYFPRVDEETAALAEELMGGEEDMEAVFRSRPRIKASPVASPTRE</sequence>
<feature type="compositionally biased region" description="Polar residues" evidence="1">
    <location>
        <begin position="614"/>
        <end position="631"/>
    </location>
</feature>
<dbReference type="STRING" id="94208.A0A2S4KQD8"/>
<dbReference type="Pfam" id="PF14661">
    <property type="entry name" value="HAUS6_N"/>
    <property type="match status" value="2"/>
</dbReference>
<reference evidence="3 4" key="1">
    <citation type="submission" date="2018-01" db="EMBL/GenBank/DDBJ databases">
        <title>Harnessing the power of phylogenomics to disentangle the directionality and signatures of interkingdom host jumping in the parasitic fungal genus Tolypocladium.</title>
        <authorList>
            <person name="Quandt C.A."/>
            <person name="Patterson W."/>
            <person name="Spatafora J.W."/>
        </authorList>
    </citation>
    <scope>NUCLEOTIDE SEQUENCE [LARGE SCALE GENOMIC DNA]</scope>
    <source>
        <strain evidence="3 4">NRBC 100945</strain>
    </source>
</reference>
<dbReference type="EMBL" id="PKSG01000871">
    <property type="protein sequence ID" value="POR32380.1"/>
    <property type="molecule type" value="Genomic_DNA"/>
</dbReference>
<proteinExistence type="predicted"/>
<dbReference type="OrthoDB" id="5575722at2759"/>
<dbReference type="Proteomes" id="UP000237481">
    <property type="component" value="Unassembled WGS sequence"/>
</dbReference>
<evidence type="ECO:0000313" key="3">
    <source>
        <dbReference type="EMBL" id="POR32380.1"/>
    </source>
</evidence>
<evidence type="ECO:0000259" key="2">
    <source>
        <dbReference type="Pfam" id="PF14661"/>
    </source>
</evidence>
<feature type="region of interest" description="Disordered" evidence="1">
    <location>
        <begin position="725"/>
        <end position="747"/>
    </location>
</feature>
<feature type="compositionally biased region" description="Basic and acidic residues" evidence="1">
    <location>
        <begin position="698"/>
        <end position="708"/>
    </location>
</feature>
<feature type="region of interest" description="Disordered" evidence="1">
    <location>
        <begin position="539"/>
        <end position="708"/>
    </location>
</feature>
<feature type="region of interest" description="Disordered" evidence="1">
    <location>
        <begin position="465"/>
        <end position="526"/>
    </location>
</feature>
<evidence type="ECO:0000256" key="1">
    <source>
        <dbReference type="SAM" id="MobiDB-lite"/>
    </source>
</evidence>
<gene>
    <name evidence="3" type="ORF">TPAR_07419</name>
</gene>
<comment type="caution">
    <text evidence="3">The sequence shown here is derived from an EMBL/GenBank/DDBJ whole genome shotgun (WGS) entry which is preliminary data.</text>
</comment>
<feature type="compositionally biased region" description="Low complexity" evidence="1">
    <location>
        <begin position="558"/>
        <end position="570"/>
    </location>
</feature>
<feature type="domain" description="HAUS augmin-like complex subunit 6 N-terminal" evidence="2">
    <location>
        <begin position="40"/>
        <end position="98"/>
    </location>
</feature>
<protein>
    <recommendedName>
        <fullName evidence="2">HAUS augmin-like complex subunit 6 N-terminal domain-containing protein</fullName>
    </recommendedName>
</protein>
<feature type="domain" description="HAUS augmin-like complex subunit 6 N-terminal" evidence="2">
    <location>
        <begin position="110"/>
        <end position="292"/>
    </location>
</feature>
<feature type="compositionally biased region" description="Acidic residues" evidence="1">
    <location>
        <begin position="465"/>
        <end position="476"/>
    </location>
</feature>
<dbReference type="InterPro" id="IPR028163">
    <property type="entry name" value="HAUS_6_N"/>
</dbReference>
<dbReference type="AlphaFoldDB" id="A0A2S4KQD8"/>
<feature type="region of interest" description="Disordered" evidence="1">
    <location>
        <begin position="1"/>
        <end position="34"/>
    </location>
</feature>